<dbReference type="PANTHER" id="PTHR48100">
    <property type="entry name" value="BROAD-SPECIFICITY PHOSPHATASE YOR283W-RELATED"/>
    <property type="match status" value="1"/>
</dbReference>
<evidence type="ECO:0000256" key="1">
    <source>
        <dbReference type="PIRSR" id="PIRSR613078-1"/>
    </source>
</evidence>
<dbReference type="CDD" id="cd07067">
    <property type="entry name" value="HP_PGM_like"/>
    <property type="match status" value="1"/>
</dbReference>
<dbReference type="RefSeq" id="WP_157322950.1">
    <property type="nucleotide sequence ID" value="NZ_BMFX01000006.1"/>
</dbReference>
<feature type="active site" description="Tele-phosphohistidine intermediate" evidence="1">
    <location>
        <position position="9"/>
    </location>
</feature>
<dbReference type="PANTHER" id="PTHR48100:SF1">
    <property type="entry name" value="HISTIDINE PHOSPHATASE FAMILY PROTEIN-RELATED"/>
    <property type="match status" value="1"/>
</dbReference>
<dbReference type="InterPro" id="IPR050275">
    <property type="entry name" value="PGM_Phosphatase"/>
</dbReference>
<gene>
    <name evidence="3" type="ORF">GNZ21_07605</name>
</gene>
<dbReference type="AlphaFoldDB" id="A0A7K1UIC4"/>
<dbReference type="Gene3D" id="3.40.50.1240">
    <property type="entry name" value="Phosphoglycerate mutase-like"/>
    <property type="match status" value="1"/>
</dbReference>
<proteinExistence type="predicted"/>
<feature type="binding site" evidence="2">
    <location>
        <position position="58"/>
    </location>
    <ligand>
        <name>substrate</name>
    </ligand>
</feature>
<dbReference type="InterPro" id="IPR029033">
    <property type="entry name" value="His_PPase_superfam"/>
</dbReference>
<sequence length="258" mass="27247">MIRVICVRHGETEWNRAHRLQGQSEVALAASGIVQAQAAGLYVRGQNPAAGYVSPLKRTHATFAEFGLGFDPVELPGLIEQNLGDWEGMKTAAAKTEYAELYKSWKKGEGTPPGGEAPGAVVERMKAAFCRIVRSAAKLEPTPSVDTDYDLRTVVLVSHGTSTKALLEGLGLIDRSHVISLTAAAISVVDVPLHGGPLSSSLPKGGTEVEGGPEAEAQIIRSLSDEQITAYAKLRMYNLSPEVLAAVGGGRLEAEGCC</sequence>
<feature type="active site" description="Proton donor/acceptor" evidence="1">
    <location>
        <position position="80"/>
    </location>
</feature>
<evidence type="ECO:0008006" key="5">
    <source>
        <dbReference type="Google" id="ProtNLM"/>
    </source>
</evidence>
<feature type="binding site" evidence="2">
    <location>
        <begin position="8"/>
        <end position="15"/>
    </location>
    <ligand>
        <name>substrate</name>
    </ligand>
</feature>
<dbReference type="GO" id="GO:0005737">
    <property type="term" value="C:cytoplasm"/>
    <property type="evidence" value="ECO:0007669"/>
    <property type="project" value="TreeGrafter"/>
</dbReference>
<dbReference type="InterPro" id="IPR013078">
    <property type="entry name" value="His_Pase_superF_clade-1"/>
</dbReference>
<protein>
    <recommendedName>
        <fullName evidence="5">Histidine phosphatase family protein</fullName>
    </recommendedName>
</protein>
<evidence type="ECO:0000256" key="2">
    <source>
        <dbReference type="PIRSR" id="PIRSR613078-2"/>
    </source>
</evidence>
<evidence type="ECO:0000313" key="3">
    <source>
        <dbReference type="EMBL" id="MVT26223.1"/>
    </source>
</evidence>
<dbReference type="Proteomes" id="UP000460157">
    <property type="component" value="Unassembled WGS sequence"/>
</dbReference>
<accession>A0A7K1UIC4</accession>
<reference evidence="3 4" key="1">
    <citation type="submission" date="2019-12" db="EMBL/GenBank/DDBJ databases">
        <title>Nesterenkonia muleiensis sp. nov., a novel actinobacterium isolated from sap of Populus euphratica.</title>
        <authorList>
            <person name="Wang R."/>
        </authorList>
    </citation>
    <scope>NUCLEOTIDE SEQUENCE [LARGE SCALE GENOMIC DNA]</scope>
    <source>
        <strain evidence="3 4">F10</strain>
    </source>
</reference>
<evidence type="ECO:0000313" key="4">
    <source>
        <dbReference type="Proteomes" id="UP000460157"/>
    </source>
</evidence>
<dbReference type="GO" id="GO:0016791">
    <property type="term" value="F:phosphatase activity"/>
    <property type="evidence" value="ECO:0007669"/>
    <property type="project" value="TreeGrafter"/>
</dbReference>
<dbReference type="OrthoDB" id="4697614at2"/>
<dbReference type="SUPFAM" id="SSF53254">
    <property type="entry name" value="Phosphoglycerate mutase-like"/>
    <property type="match status" value="1"/>
</dbReference>
<keyword evidence="4" id="KW-1185">Reference proteome</keyword>
<comment type="caution">
    <text evidence="3">The sequence shown here is derived from an EMBL/GenBank/DDBJ whole genome shotgun (WGS) entry which is preliminary data.</text>
</comment>
<dbReference type="SMART" id="SM00855">
    <property type="entry name" value="PGAM"/>
    <property type="match status" value="1"/>
</dbReference>
<dbReference type="EMBL" id="WRPM01000051">
    <property type="protein sequence ID" value="MVT26223.1"/>
    <property type="molecule type" value="Genomic_DNA"/>
</dbReference>
<name>A0A7K1UIC4_9MICC</name>
<organism evidence="3 4">
    <name type="scientific">Nesterenkonia alkaliphila</name>
    <dbReference type="NCBI Taxonomy" id="1463631"/>
    <lineage>
        <taxon>Bacteria</taxon>
        <taxon>Bacillati</taxon>
        <taxon>Actinomycetota</taxon>
        <taxon>Actinomycetes</taxon>
        <taxon>Micrococcales</taxon>
        <taxon>Micrococcaceae</taxon>
        <taxon>Nesterenkonia</taxon>
    </lineage>
</organism>
<dbReference type="Pfam" id="PF00300">
    <property type="entry name" value="His_Phos_1"/>
    <property type="match status" value="1"/>
</dbReference>